<accession>A0A830CPX7</accession>
<dbReference type="OrthoDB" id="786029at2759"/>
<dbReference type="AlphaFoldDB" id="A0A830CPX7"/>
<evidence type="ECO:0000313" key="1">
    <source>
        <dbReference type="EMBL" id="GFQ02598.1"/>
    </source>
</evidence>
<name>A0A830CPX7_9LAMI</name>
<organism evidence="1 2">
    <name type="scientific">Phtheirospermum japonicum</name>
    <dbReference type="NCBI Taxonomy" id="374723"/>
    <lineage>
        <taxon>Eukaryota</taxon>
        <taxon>Viridiplantae</taxon>
        <taxon>Streptophyta</taxon>
        <taxon>Embryophyta</taxon>
        <taxon>Tracheophyta</taxon>
        <taxon>Spermatophyta</taxon>
        <taxon>Magnoliopsida</taxon>
        <taxon>eudicotyledons</taxon>
        <taxon>Gunneridae</taxon>
        <taxon>Pentapetalae</taxon>
        <taxon>asterids</taxon>
        <taxon>lamiids</taxon>
        <taxon>Lamiales</taxon>
        <taxon>Orobanchaceae</taxon>
        <taxon>Orobanchaceae incertae sedis</taxon>
        <taxon>Phtheirospermum</taxon>
    </lineage>
</organism>
<comment type="caution">
    <text evidence="1">The sequence shown here is derived from an EMBL/GenBank/DDBJ whole genome shotgun (WGS) entry which is preliminary data.</text>
</comment>
<reference evidence="1" key="1">
    <citation type="submission" date="2020-07" db="EMBL/GenBank/DDBJ databases">
        <title>Ethylene signaling mediates host invasion by parasitic plants.</title>
        <authorList>
            <person name="Yoshida S."/>
        </authorList>
    </citation>
    <scope>NUCLEOTIDE SEQUENCE</scope>
    <source>
        <strain evidence="1">Okayama</strain>
    </source>
</reference>
<sequence length="107" mass="11913">MKRMCSAAKPKLKVVVERAEMAEGRDKATLILAHSEASKVDLLILGQRRTILSTSILGPRRGLSLRGFDTVDYVVENSQCKCVAVQKKGQNGYLLNSKLHKNFWLLA</sequence>
<keyword evidence="2" id="KW-1185">Reference proteome</keyword>
<dbReference type="PANTHER" id="PTHR47867">
    <property type="entry name" value="ADENINE NUCLEOTIDE ALPHA HYDROLASES-LIKE SUPERFAMILY PROTEIN"/>
    <property type="match status" value="1"/>
</dbReference>
<gene>
    <name evidence="1" type="ORF">PHJA_002403800</name>
</gene>
<dbReference type="PANTHER" id="PTHR47867:SF1">
    <property type="entry name" value="ADENINE NUCLEOTIDE ALPHA HYDROLASES-LIKE SUPERFAMILY PROTEIN"/>
    <property type="match status" value="1"/>
</dbReference>
<dbReference type="Proteomes" id="UP000653305">
    <property type="component" value="Unassembled WGS sequence"/>
</dbReference>
<proteinExistence type="predicted"/>
<evidence type="ECO:0008006" key="3">
    <source>
        <dbReference type="Google" id="ProtNLM"/>
    </source>
</evidence>
<protein>
    <recommendedName>
        <fullName evidence="3">UspA domain-containing protein</fullName>
    </recommendedName>
</protein>
<evidence type="ECO:0000313" key="2">
    <source>
        <dbReference type="Proteomes" id="UP000653305"/>
    </source>
</evidence>
<dbReference type="EMBL" id="BMAC01000758">
    <property type="protein sequence ID" value="GFQ02598.1"/>
    <property type="molecule type" value="Genomic_DNA"/>
</dbReference>